<reference evidence="1 2" key="2">
    <citation type="journal article" date="2022" name="Mol. Ecol. Resour.">
        <title>The genomes of chicory, endive, great burdock and yacon provide insights into Asteraceae paleo-polyploidization history and plant inulin production.</title>
        <authorList>
            <person name="Fan W."/>
            <person name="Wang S."/>
            <person name="Wang H."/>
            <person name="Wang A."/>
            <person name="Jiang F."/>
            <person name="Liu H."/>
            <person name="Zhao H."/>
            <person name="Xu D."/>
            <person name="Zhang Y."/>
        </authorList>
    </citation>
    <scope>NUCLEOTIDE SEQUENCE [LARGE SCALE GENOMIC DNA]</scope>
    <source>
        <strain evidence="2">cv. Yunnan</strain>
        <tissue evidence="1">Leaves</tissue>
    </source>
</reference>
<keyword evidence="2" id="KW-1185">Reference proteome</keyword>
<organism evidence="1 2">
    <name type="scientific">Smallanthus sonchifolius</name>
    <dbReference type="NCBI Taxonomy" id="185202"/>
    <lineage>
        <taxon>Eukaryota</taxon>
        <taxon>Viridiplantae</taxon>
        <taxon>Streptophyta</taxon>
        <taxon>Embryophyta</taxon>
        <taxon>Tracheophyta</taxon>
        <taxon>Spermatophyta</taxon>
        <taxon>Magnoliopsida</taxon>
        <taxon>eudicotyledons</taxon>
        <taxon>Gunneridae</taxon>
        <taxon>Pentapetalae</taxon>
        <taxon>asterids</taxon>
        <taxon>campanulids</taxon>
        <taxon>Asterales</taxon>
        <taxon>Asteraceae</taxon>
        <taxon>Asteroideae</taxon>
        <taxon>Heliantheae alliance</taxon>
        <taxon>Millerieae</taxon>
        <taxon>Smallanthus</taxon>
    </lineage>
</organism>
<dbReference type="EMBL" id="CM042042">
    <property type="protein sequence ID" value="KAI3705143.1"/>
    <property type="molecule type" value="Genomic_DNA"/>
</dbReference>
<evidence type="ECO:0000313" key="1">
    <source>
        <dbReference type="EMBL" id="KAI3705143.1"/>
    </source>
</evidence>
<name>A0ACB9A5S5_9ASTR</name>
<reference evidence="2" key="1">
    <citation type="journal article" date="2022" name="Mol. Ecol. Resour.">
        <title>The genomes of chicory, endive, great burdock and yacon provide insights into Asteraceae palaeo-polyploidization history and plant inulin production.</title>
        <authorList>
            <person name="Fan W."/>
            <person name="Wang S."/>
            <person name="Wang H."/>
            <person name="Wang A."/>
            <person name="Jiang F."/>
            <person name="Liu H."/>
            <person name="Zhao H."/>
            <person name="Xu D."/>
            <person name="Zhang Y."/>
        </authorList>
    </citation>
    <scope>NUCLEOTIDE SEQUENCE [LARGE SCALE GENOMIC DNA]</scope>
    <source>
        <strain evidence="2">cv. Yunnan</strain>
    </source>
</reference>
<sequence length="70" mass="8360">MRIHSIQTRILLRIYGVFIFHANLIRKSIEQGLMCDILWIDPQPNPGREQSKHGFKSLFRWSFNKKVYEG</sequence>
<comment type="caution">
    <text evidence="1">The sequence shown here is derived from an EMBL/GenBank/DDBJ whole genome shotgun (WGS) entry which is preliminary data.</text>
</comment>
<evidence type="ECO:0000313" key="2">
    <source>
        <dbReference type="Proteomes" id="UP001056120"/>
    </source>
</evidence>
<dbReference type="Proteomes" id="UP001056120">
    <property type="component" value="Linkage Group LG25"/>
</dbReference>
<proteinExistence type="predicted"/>
<accession>A0ACB9A5S5</accession>
<protein>
    <submittedName>
        <fullName evidence="1">Uncharacterized protein</fullName>
    </submittedName>
</protein>
<gene>
    <name evidence="1" type="ORF">L1987_75376</name>
</gene>